<keyword evidence="3" id="KW-1185">Reference proteome</keyword>
<gene>
    <name evidence="2" type="ORF">NDU88_000574</name>
</gene>
<evidence type="ECO:0000313" key="3">
    <source>
        <dbReference type="Proteomes" id="UP001066276"/>
    </source>
</evidence>
<accession>A0AAV7UTS3</accession>
<feature type="region of interest" description="Disordered" evidence="1">
    <location>
        <begin position="173"/>
        <end position="235"/>
    </location>
</feature>
<evidence type="ECO:0000313" key="2">
    <source>
        <dbReference type="EMBL" id="KAJ1191258.1"/>
    </source>
</evidence>
<evidence type="ECO:0000256" key="1">
    <source>
        <dbReference type="SAM" id="MobiDB-lite"/>
    </source>
</evidence>
<dbReference type="AlphaFoldDB" id="A0AAV7UTS3"/>
<protein>
    <submittedName>
        <fullName evidence="2">Uncharacterized protein</fullName>
    </submittedName>
</protein>
<dbReference type="EMBL" id="JANPWB010000004">
    <property type="protein sequence ID" value="KAJ1191258.1"/>
    <property type="molecule type" value="Genomic_DNA"/>
</dbReference>
<feature type="region of interest" description="Disordered" evidence="1">
    <location>
        <begin position="60"/>
        <end position="97"/>
    </location>
</feature>
<name>A0AAV7UTS3_PLEWA</name>
<organism evidence="2 3">
    <name type="scientific">Pleurodeles waltl</name>
    <name type="common">Iberian ribbed newt</name>
    <dbReference type="NCBI Taxonomy" id="8319"/>
    <lineage>
        <taxon>Eukaryota</taxon>
        <taxon>Metazoa</taxon>
        <taxon>Chordata</taxon>
        <taxon>Craniata</taxon>
        <taxon>Vertebrata</taxon>
        <taxon>Euteleostomi</taxon>
        <taxon>Amphibia</taxon>
        <taxon>Batrachia</taxon>
        <taxon>Caudata</taxon>
        <taxon>Salamandroidea</taxon>
        <taxon>Salamandridae</taxon>
        <taxon>Pleurodelinae</taxon>
        <taxon>Pleurodeles</taxon>
    </lineage>
</organism>
<reference evidence="2" key="1">
    <citation type="journal article" date="2022" name="bioRxiv">
        <title>Sequencing and chromosome-scale assembly of the giantPleurodeles waltlgenome.</title>
        <authorList>
            <person name="Brown T."/>
            <person name="Elewa A."/>
            <person name="Iarovenko S."/>
            <person name="Subramanian E."/>
            <person name="Araus A.J."/>
            <person name="Petzold A."/>
            <person name="Susuki M."/>
            <person name="Suzuki K.-i.T."/>
            <person name="Hayashi T."/>
            <person name="Toyoda A."/>
            <person name="Oliveira C."/>
            <person name="Osipova E."/>
            <person name="Leigh N.D."/>
            <person name="Simon A."/>
            <person name="Yun M.H."/>
        </authorList>
    </citation>
    <scope>NUCLEOTIDE SEQUENCE</scope>
    <source>
        <strain evidence="2">20211129_DDA</strain>
        <tissue evidence="2">Liver</tissue>
    </source>
</reference>
<proteinExistence type="predicted"/>
<comment type="caution">
    <text evidence="2">The sequence shown here is derived from an EMBL/GenBank/DDBJ whole genome shotgun (WGS) entry which is preliminary data.</text>
</comment>
<dbReference type="Proteomes" id="UP001066276">
    <property type="component" value="Chromosome 2_2"/>
</dbReference>
<feature type="compositionally biased region" description="Basic and acidic residues" evidence="1">
    <location>
        <begin position="181"/>
        <end position="200"/>
    </location>
</feature>
<sequence>MVFPCAVSVRRCLPIPQWTCNQTISFLIGPVEWQKCPKLAAPEAQDPLLLQLRDTAMHRRPAGSHELGGSKHPQRLLSVSPAPSVSEGPRPCPRPTARRPFLSRVALRLSLTRLCCSSFARSQPLLPVPCRPVFCLSQGLLDPLHPRADHQPEQVCPTAHAHAFQFLRSGTLQDAQAHQRPPADPRREEDTNLNGEHKAGDGPPPPSSTSGHADQLRAAQGGPPARSQAARSELQKWGCHAEGLLGNDLQHTT</sequence>